<sequence length="105" mass="11897">MEESIRMGFLTGEENDAMLEAHKLSGFCLGEPFQSYEPYDFKSSKITSRISEHGSVFLRHRLVPPPEEVYTLHRKLAGAYNLCIKLGAKISCRELLDEVAAIYSK</sequence>
<accession>A0ABD3RVP9</accession>
<dbReference type="PANTHER" id="PTHR43851:SF3">
    <property type="entry name" value="COENZYME Q8"/>
    <property type="match status" value="1"/>
</dbReference>
<dbReference type="InterPro" id="IPR051409">
    <property type="entry name" value="Atypical_kinase_ADCK"/>
</dbReference>
<dbReference type="PANTHER" id="PTHR43851">
    <property type="match status" value="1"/>
</dbReference>
<organism evidence="1 2">
    <name type="scientific">Cyclostephanos tholiformis</name>
    <dbReference type="NCBI Taxonomy" id="382380"/>
    <lineage>
        <taxon>Eukaryota</taxon>
        <taxon>Sar</taxon>
        <taxon>Stramenopiles</taxon>
        <taxon>Ochrophyta</taxon>
        <taxon>Bacillariophyta</taxon>
        <taxon>Coscinodiscophyceae</taxon>
        <taxon>Thalassiosirophycidae</taxon>
        <taxon>Stephanodiscales</taxon>
        <taxon>Stephanodiscaceae</taxon>
        <taxon>Cyclostephanos</taxon>
    </lineage>
</organism>
<reference evidence="1 2" key="1">
    <citation type="submission" date="2024-10" db="EMBL/GenBank/DDBJ databases">
        <title>Updated reference genomes for cyclostephanoid diatoms.</title>
        <authorList>
            <person name="Roberts W.R."/>
            <person name="Alverson A.J."/>
        </authorList>
    </citation>
    <scope>NUCLEOTIDE SEQUENCE [LARGE SCALE GENOMIC DNA]</scope>
    <source>
        <strain evidence="1 2">AJA228-03</strain>
    </source>
</reference>
<comment type="caution">
    <text evidence="1">The sequence shown here is derived from an EMBL/GenBank/DDBJ whole genome shotgun (WGS) entry which is preliminary data.</text>
</comment>
<dbReference type="EMBL" id="JALLPB020000156">
    <property type="protein sequence ID" value="KAL3816284.1"/>
    <property type="molecule type" value="Genomic_DNA"/>
</dbReference>
<evidence type="ECO:0000313" key="1">
    <source>
        <dbReference type="EMBL" id="KAL3816284.1"/>
    </source>
</evidence>
<dbReference type="Proteomes" id="UP001530377">
    <property type="component" value="Unassembled WGS sequence"/>
</dbReference>
<dbReference type="AlphaFoldDB" id="A0ABD3RVP9"/>
<gene>
    <name evidence="1" type="ORF">ACHAXA_008092</name>
</gene>
<name>A0ABD3RVP9_9STRA</name>
<protein>
    <submittedName>
        <fullName evidence="1">Uncharacterized protein</fullName>
    </submittedName>
</protein>
<proteinExistence type="predicted"/>
<evidence type="ECO:0000313" key="2">
    <source>
        <dbReference type="Proteomes" id="UP001530377"/>
    </source>
</evidence>
<keyword evidence="2" id="KW-1185">Reference proteome</keyword>